<dbReference type="PANTHER" id="PTHR42678">
    <property type="entry name" value="AMIDASE"/>
    <property type="match status" value="1"/>
</dbReference>
<gene>
    <name evidence="2" type="ORF">OSB04_021928</name>
</gene>
<protein>
    <recommendedName>
        <fullName evidence="1">Amidase domain-containing protein</fullName>
    </recommendedName>
</protein>
<proteinExistence type="predicted"/>
<comment type="caution">
    <text evidence="2">The sequence shown here is derived from an EMBL/GenBank/DDBJ whole genome shotgun (WGS) entry which is preliminary data.</text>
</comment>
<evidence type="ECO:0000313" key="2">
    <source>
        <dbReference type="EMBL" id="KAJ9549385.1"/>
    </source>
</evidence>
<feature type="domain" description="Amidase" evidence="1">
    <location>
        <begin position="20"/>
        <end position="296"/>
    </location>
</feature>
<dbReference type="AlphaFoldDB" id="A0AA38T753"/>
<keyword evidence="3" id="KW-1185">Reference proteome</keyword>
<reference evidence="2" key="1">
    <citation type="submission" date="2023-03" db="EMBL/GenBank/DDBJ databases">
        <title>Chromosome-scale reference genome and RAD-based genetic map of yellow starthistle (Centaurea solstitialis) reveal putative structural variation and QTLs associated with invader traits.</title>
        <authorList>
            <person name="Reatini B."/>
            <person name="Cang F.A."/>
            <person name="Jiang Q."/>
            <person name="Mckibben M.T.W."/>
            <person name="Barker M.S."/>
            <person name="Rieseberg L.H."/>
            <person name="Dlugosch K.M."/>
        </authorList>
    </citation>
    <scope>NUCLEOTIDE SEQUENCE</scope>
    <source>
        <strain evidence="2">CAN-66</strain>
        <tissue evidence="2">Leaf</tissue>
    </source>
</reference>
<dbReference type="InterPro" id="IPR023631">
    <property type="entry name" value="Amidase_dom"/>
</dbReference>
<evidence type="ECO:0000259" key="1">
    <source>
        <dbReference type="Pfam" id="PF01425"/>
    </source>
</evidence>
<dbReference type="Proteomes" id="UP001172457">
    <property type="component" value="Chromosome 5"/>
</dbReference>
<sequence>MMLIEKCRILHFYWIQRFLEFVQNPYVATVDPCGSSTGSAISVATNMVTVSLGTETDGSILCPSSANSVVGIKPTVGLTSRAGVIQVSPRQDTVGPICRTVADAVYVLDAIVGYDNNDAVATRKASKYIPKGGYAKHLISDGLKGKRLGIMRAYPYFGFANDTKTLKKFEKHFDVLSQSGATLVENMEIVNLDHIVSMFSSEFIAMLAEFKIALNAYQKELVASPVRSLADVIAFNKKFANLEKLEEYPQDFFLAAEETNGIGKLEKEALMNLTRASKDGFEKLMKENKLDALVTPDSDGSTVLAIGGYPGISVPGGYDKNGAPYGICFGGLKGSEPTLIEIAYAFEQATLFRKPPPM</sequence>
<dbReference type="PANTHER" id="PTHR42678:SF34">
    <property type="entry name" value="OS04G0183300 PROTEIN"/>
    <property type="match status" value="1"/>
</dbReference>
<dbReference type="InterPro" id="IPR036928">
    <property type="entry name" value="AS_sf"/>
</dbReference>
<evidence type="ECO:0000313" key="3">
    <source>
        <dbReference type="Proteomes" id="UP001172457"/>
    </source>
</evidence>
<dbReference type="SUPFAM" id="SSF75304">
    <property type="entry name" value="Amidase signature (AS) enzymes"/>
    <property type="match status" value="1"/>
</dbReference>
<name>A0AA38T753_9ASTR</name>
<dbReference type="Gene3D" id="3.90.1300.10">
    <property type="entry name" value="Amidase signature (AS) domain"/>
    <property type="match status" value="1"/>
</dbReference>
<dbReference type="Pfam" id="PF01425">
    <property type="entry name" value="Amidase"/>
    <property type="match status" value="1"/>
</dbReference>
<organism evidence="2 3">
    <name type="scientific">Centaurea solstitialis</name>
    <name type="common">yellow star-thistle</name>
    <dbReference type="NCBI Taxonomy" id="347529"/>
    <lineage>
        <taxon>Eukaryota</taxon>
        <taxon>Viridiplantae</taxon>
        <taxon>Streptophyta</taxon>
        <taxon>Embryophyta</taxon>
        <taxon>Tracheophyta</taxon>
        <taxon>Spermatophyta</taxon>
        <taxon>Magnoliopsida</taxon>
        <taxon>eudicotyledons</taxon>
        <taxon>Gunneridae</taxon>
        <taxon>Pentapetalae</taxon>
        <taxon>asterids</taxon>
        <taxon>campanulids</taxon>
        <taxon>Asterales</taxon>
        <taxon>Asteraceae</taxon>
        <taxon>Carduoideae</taxon>
        <taxon>Cardueae</taxon>
        <taxon>Centaureinae</taxon>
        <taxon>Centaurea</taxon>
    </lineage>
</organism>
<accession>A0AA38T753</accession>
<dbReference type="EMBL" id="JARYMX010000005">
    <property type="protein sequence ID" value="KAJ9549385.1"/>
    <property type="molecule type" value="Genomic_DNA"/>
</dbReference>